<gene>
    <name evidence="8" type="ORF">J2S20_000143</name>
</gene>
<dbReference type="PROSITE" id="PS51935">
    <property type="entry name" value="NLPC_P60"/>
    <property type="match status" value="1"/>
</dbReference>
<organism evidence="8 9">
    <name type="scientific">Moryella indoligenes</name>
    <dbReference type="NCBI Taxonomy" id="371674"/>
    <lineage>
        <taxon>Bacteria</taxon>
        <taxon>Bacillati</taxon>
        <taxon>Bacillota</taxon>
        <taxon>Clostridia</taxon>
        <taxon>Lachnospirales</taxon>
        <taxon>Lachnospiraceae</taxon>
        <taxon>Moryella</taxon>
    </lineage>
</organism>
<evidence type="ECO:0000256" key="3">
    <source>
        <dbReference type="ARBA" id="ARBA00022801"/>
    </source>
</evidence>
<dbReference type="SUPFAM" id="SSF54001">
    <property type="entry name" value="Cysteine proteinases"/>
    <property type="match status" value="1"/>
</dbReference>
<dbReference type="PANTHER" id="PTHR47053:SF1">
    <property type="entry name" value="MUREIN DD-ENDOPEPTIDASE MEPH-RELATED"/>
    <property type="match status" value="1"/>
</dbReference>
<protein>
    <submittedName>
        <fullName evidence="8">Cell wall-associated NlpC family hydrolase</fullName>
    </submittedName>
</protein>
<dbReference type="InterPro" id="IPR000064">
    <property type="entry name" value="NLP_P60_dom"/>
</dbReference>
<sequence>MKKRYFKPCAAAFLSACIAFSAAMPVLAAREQVGGAPVSESSESPVQEIAAQKSAEAVGVVPVLAVETAAAPAEPSKAEIPEAPAEQKAAEVKMVQAEVKAASTEKLRTELQTTEKELLKLADNSAVLTDEEQAARDQVTGPGVASVQAGNSGVREPVVHNRPVNSGKALTTDWSQVSELRKEIVDYARQFEGGVYTYGGITPESGFDCSGLVLYVMKQAAGISLYHQSAAQAKSGVSVSEDEMRPGDIIAYDGSPKDGVVNHISIYMGDGQAIHAVGSGKGIRITPWDYAPALDIRNVLGD</sequence>
<comment type="caution">
    <text evidence="8">The sequence shown here is derived from an EMBL/GenBank/DDBJ whole genome shotgun (WGS) entry which is preliminary data.</text>
</comment>
<dbReference type="Gene3D" id="3.90.1720.10">
    <property type="entry name" value="endopeptidase domain like (from Nostoc punctiforme)"/>
    <property type="match status" value="1"/>
</dbReference>
<evidence type="ECO:0000313" key="9">
    <source>
        <dbReference type="Proteomes" id="UP001241537"/>
    </source>
</evidence>
<dbReference type="InterPro" id="IPR038765">
    <property type="entry name" value="Papain-like_cys_pep_sf"/>
</dbReference>
<name>A0AAE3V7X7_9FIRM</name>
<evidence type="ECO:0000313" key="8">
    <source>
        <dbReference type="EMBL" id="MDQ0151469.1"/>
    </source>
</evidence>
<dbReference type="Proteomes" id="UP001241537">
    <property type="component" value="Unassembled WGS sequence"/>
</dbReference>
<dbReference type="AlphaFoldDB" id="A0AAE3V7X7"/>
<evidence type="ECO:0000256" key="2">
    <source>
        <dbReference type="ARBA" id="ARBA00022670"/>
    </source>
</evidence>
<feature type="coiled-coil region" evidence="5">
    <location>
        <begin position="85"/>
        <end position="131"/>
    </location>
</feature>
<evidence type="ECO:0000256" key="6">
    <source>
        <dbReference type="SAM" id="SignalP"/>
    </source>
</evidence>
<keyword evidence="5" id="KW-0175">Coiled coil</keyword>
<proteinExistence type="inferred from homology"/>
<evidence type="ECO:0000256" key="1">
    <source>
        <dbReference type="ARBA" id="ARBA00007074"/>
    </source>
</evidence>
<keyword evidence="4" id="KW-0788">Thiol protease</keyword>
<dbReference type="GO" id="GO:0008234">
    <property type="term" value="F:cysteine-type peptidase activity"/>
    <property type="evidence" value="ECO:0007669"/>
    <property type="project" value="UniProtKB-KW"/>
</dbReference>
<evidence type="ECO:0000256" key="4">
    <source>
        <dbReference type="ARBA" id="ARBA00022807"/>
    </source>
</evidence>
<dbReference type="Pfam" id="PF00877">
    <property type="entry name" value="NLPC_P60"/>
    <property type="match status" value="1"/>
</dbReference>
<keyword evidence="2" id="KW-0645">Protease</keyword>
<dbReference type="PANTHER" id="PTHR47053">
    <property type="entry name" value="MUREIN DD-ENDOPEPTIDASE MEPH-RELATED"/>
    <property type="match status" value="1"/>
</dbReference>
<feature type="signal peptide" evidence="6">
    <location>
        <begin position="1"/>
        <end position="28"/>
    </location>
</feature>
<feature type="chain" id="PRO_5042154847" evidence="6">
    <location>
        <begin position="29"/>
        <end position="302"/>
    </location>
</feature>
<keyword evidence="9" id="KW-1185">Reference proteome</keyword>
<accession>A0AAE3V7X7</accession>
<keyword evidence="3 8" id="KW-0378">Hydrolase</keyword>
<reference evidence="8" key="1">
    <citation type="submission" date="2023-07" db="EMBL/GenBank/DDBJ databases">
        <title>Genomic Encyclopedia of Type Strains, Phase IV (KMG-IV): sequencing the most valuable type-strain genomes for metagenomic binning, comparative biology and taxonomic classification.</title>
        <authorList>
            <person name="Goeker M."/>
        </authorList>
    </citation>
    <scope>NUCLEOTIDE SEQUENCE</scope>
    <source>
        <strain evidence="8">DSM 19659</strain>
    </source>
</reference>
<evidence type="ECO:0000256" key="5">
    <source>
        <dbReference type="SAM" id="Coils"/>
    </source>
</evidence>
<dbReference type="InterPro" id="IPR051202">
    <property type="entry name" value="Peptidase_C40"/>
</dbReference>
<dbReference type="GO" id="GO:0006508">
    <property type="term" value="P:proteolysis"/>
    <property type="evidence" value="ECO:0007669"/>
    <property type="project" value="UniProtKB-KW"/>
</dbReference>
<dbReference type="EMBL" id="JAUSTO010000001">
    <property type="protein sequence ID" value="MDQ0151469.1"/>
    <property type="molecule type" value="Genomic_DNA"/>
</dbReference>
<evidence type="ECO:0000259" key="7">
    <source>
        <dbReference type="PROSITE" id="PS51935"/>
    </source>
</evidence>
<keyword evidence="6" id="KW-0732">Signal</keyword>
<dbReference type="RefSeq" id="WP_106612715.1">
    <property type="nucleotide sequence ID" value="NZ_JAUSTO010000001.1"/>
</dbReference>
<comment type="similarity">
    <text evidence="1">Belongs to the peptidase C40 family.</text>
</comment>
<feature type="domain" description="NlpC/P60" evidence="7">
    <location>
        <begin position="178"/>
        <end position="302"/>
    </location>
</feature>